<evidence type="ECO:0000256" key="3">
    <source>
        <dbReference type="ARBA" id="ARBA00022723"/>
    </source>
</evidence>
<keyword evidence="4" id="KW-0378">Hydrolase</keyword>
<dbReference type="InterPro" id="IPR011765">
    <property type="entry name" value="Pept_M16_N"/>
</dbReference>
<reference evidence="11 12" key="1">
    <citation type="submission" date="2020-08" db="EMBL/GenBank/DDBJ databases">
        <title>Genomic Encyclopedia of Archaeal and Bacterial Type Strains, Phase II (KMG-II): from individual species to whole genera.</title>
        <authorList>
            <person name="Goeker M."/>
        </authorList>
    </citation>
    <scope>NUCLEOTIDE SEQUENCE [LARGE SCALE GENOMIC DNA]</scope>
    <source>
        <strain evidence="11 12">5AG</strain>
    </source>
</reference>
<keyword evidence="5" id="KW-0862">Zinc</keyword>
<sequence>MNEAVSADDPEEALLEAGLPPGSRCAIRRLSNGLRIVAAEVTEARQLRLVGAVSVGYLDEPADCRGLAHLLEHGLFLGSARAPAEGEFAAWIGEQGGRYNAHTDESVTDVHLHLPPEAADEGLQRLIDLLGQPRLDAERLAREVAVLDAEFRARLADPALHRLAALGRFFRPDHPARLCHAGHRGTLGGTPRALAARLAAFHRRHYRSERMALAMLGPLPLEEQLALLARHGARLPSGGGAQPPRVWRWRDPAALAWCPPTPPPPDGGTLLELIWPLPDAVARAGQRQLTALAARLADGQLAARLQATTKLQDLAVDLAPEGTGAALAMRLSLEAPVPDLAALLAVCRQAPGHALEERLPPPAPTPIDLDAWPRRRACRLATDPASPADATPLAPWLAGDRCRVLWRCAPDASDSWSTLDETGTHWGPLALPVESPGSSSPGHLPPPLPLSPGPAPEPPPAGRASPGCLRRDTRLTLWWGGPAWPLPTGDATWCLGWAADPSGHEERLRRWHRRTLALRQAAAAQGLSLDLASDADGDWLMARGNPRRIVSLVAQALAAWSTEPGDHHEDAPAQGLLARALLQQLETGPAVGEPAPHLLGWASGELCPREVVQDAERFADLLAAPAGTTQAAAARVEADGESWLPPQGEERAVMLEVRGADASPRSRWVLKLLAACHDAAFHHEMRQRHGFGYVAAVRYREAAGWPRLGYVVQSPWASVTELRRAIEDFLVRRSETLARPDATELARLKRGMLARYGVPETHREAIERIWQVLRRHRGPDEPEGWLAPWEAELTVLAGLGVDDLALQARALADAALPRHWWYHTPPSPPLPDRNALVFPRDNPPSRRHLD</sequence>
<name>A0A7W5PA19_9GAMM</name>
<comment type="caution">
    <text evidence="11">The sequence shown here is derived from an EMBL/GenBank/DDBJ whole genome shotgun (WGS) entry which is preliminary data.</text>
</comment>
<evidence type="ECO:0000313" key="11">
    <source>
        <dbReference type="EMBL" id="MBB3330142.1"/>
    </source>
</evidence>
<keyword evidence="12" id="KW-1185">Reference proteome</keyword>
<dbReference type="AlphaFoldDB" id="A0A7W5PA19"/>
<dbReference type="GO" id="GO:0008237">
    <property type="term" value="F:metallopeptidase activity"/>
    <property type="evidence" value="ECO:0007669"/>
    <property type="project" value="UniProtKB-KW"/>
</dbReference>
<dbReference type="EMBL" id="JACHZF010000006">
    <property type="protein sequence ID" value="MBB3330142.1"/>
    <property type="molecule type" value="Genomic_DNA"/>
</dbReference>
<dbReference type="Pfam" id="PF05193">
    <property type="entry name" value="Peptidase_M16_C"/>
    <property type="match status" value="1"/>
</dbReference>
<feature type="region of interest" description="Disordered" evidence="7">
    <location>
        <begin position="427"/>
        <end position="467"/>
    </location>
</feature>
<evidence type="ECO:0000259" key="10">
    <source>
        <dbReference type="Pfam" id="PF22456"/>
    </source>
</evidence>
<feature type="region of interest" description="Disordered" evidence="7">
    <location>
        <begin position="831"/>
        <end position="850"/>
    </location>
</feature>
<dbReference type="SUPFAM" id="SSF63411">
    <property type="entry name" value="LuxS/MPP-like metallohydrolase"/>
    <property type="match status" value="2"/>
</dbReference>
<dbReference type="Proteomes" id="UP000553442">
    <property type="component" value="Unassembled WGS sequence"/>
</dbReference>
<dbReference type="InterPro" id="IPR007863">
    <property type="entry name" value="Peptidase_M16_C"/>
</dbReference>
<evidence type="ECO:0000259" key="9">
    <source>
        <dbReference type="Pfam" id="PF05193"/>
    </source>
</evidence>
<feature type="compositionally biased region" description="Pro residues" evidence="7">
    <location>
        <begin position="443"/>
        <end position="461"/>
    </location>
</feature>
<organism evidence="11 12">
    <name type="scientific">Halomonas campaniensis</name>
    <dbReference type="NCBI Taxonomy" id="213554"/>
    <lineage>
        <taxon>Bacteria</taxon>
        <taxon>Pseudomonadati</taxon>
        <taxon>Pseudomonadota</taxon>
        <taxon>Gammaproteobacteria</taxon>
        <taxon>Oceanospirillales</taxon>
        <taxon>Halomonadaceae</taxon>
        <taxon>Halomonas</taxon>
    </lineage>
</organism>
<keyword evidence="2" id="KW-0645">Protease</keyword>
<evidence type="ECO:0000256" key="5">
    <source>
        <dbReference type="ARBA" id="ARBA00022833"/>
    </source>
</evidence>
<evidence type="ECO:0008006" key="13">
    <source>
        <dbReference type="Google" id="ProtNLM"/>
    </source>
</evidence>
<dbReference type="RefSeq" id="WP_183330266.1">
    <property type="nucleotide sequence ID" value="NZ_JACHZF010000006.1"/>
</dbReference>
<dbReference type="GO" id="GO:0006508">
    <property type="term" value="P:proteolysis"/>
    <property type="evidence" value="ECO:0007669"/>
    <property type="project" value="UniProtKB-KW"/>
</dbReference>
<dbReference type="Gene3D" id="3.30.830.10">
    <property type="entry name" value="Metalloenzyme, LuxS/M16 peptidase-like"/>
    <property type="match status" value="2"/>
</dbReference>
<keyword evidence="6" id="KW-0482">Metalloprotease</keyword>
<feature type="domain" description="Peptidase M16 N-terminal" evidence="8">
    <location>
        <begin position="52"/>
        <end position="153"/>
    </location>
</feature>
<evidence type="ECO:0000256" key="1">
    <source>
        <dbReference type="ARBA" id="ARBA00007261"/>
    </source>
</evidence>
<evidence type="ECO:0000259" key="8">
    <source>
        <dbReference type="Pfam" id="PF00675"/>
    </source>
</evidence>
<feature type="domain" description="Coenzyme PQQ synthesis protein F-like C-terminal lobe" evidence="10">
    <location>
        <begin position="672"/>
        <end position="770"/>
    </location>
</feature>
<dbReference type="GO" id="GO:0046872">
    <property type="term" value="F:metal ion binding"/>
    <property type="evidence" value="ECO:0007669"/>
    <property type="project" value="UniProtKB-KW"/>
</dbReference>
<dbReference type="InterPro" id="IPR054734">
    <property type="entry name" value="PqqF-like_C_4"/>
</dbReference>
<evidence type="ECO:0000313" key="12">
    <source>
        <dbReference type="Proteomes" id="UP000553442"/>
    </source>
</evidence>
<dbReference type="PANTHER" id="PTHR43690:SF18">
    <property type="entry name" value="INSULIN-DEGRADING ENZYME-RELATED"/>
    <property type="match status" value="1"/>
</dbReference>
<dbReference type="PANTHER" id="PTHR43690">
    <property type="entry name" value="NARDILYSIN"/>
    <property type="match status" value="1"/>
</dbReference>
<evidence type="ECO:0000256" key="7">
    <source>
        <dbReference type="SAM" id="MobiDB-lite"/>
    </source>
</evidence>
<evidence type="ECO:0000256" key="6">
    <source>
        <dbReference type="ARBA" id="ARBA00023049"/>
    </source>
</evidence>
<dbReference type="InterPro" id="IPR050626">
    <property type="entry name" value="Peptidase_M16"/>
</dbReference>
<feature type="domain" description="Peptidase M16 C-terminal" evidence="9">
    <location>
        <begin position="196"/>
        <end position="299"/>
    </location>
</feature>
<gene>
    <name evidence="11" type="ORF">BDK63_000990</name>
</gene>
<evidence type="ECO:0000256" key="4">
    <source>
        <dbReference type="ARBA" id="ARBA00022801"/>
    </source>
</evidence>
<dbReference type="InterPro" id="IPR011249">
    <property type="entry name" value="Metalloenz_LuxS/M16"/>
</dbReference>
<proteinExistence type="inferred from homology"/>
<accession>A0A7W5PA19</accession>
<keyword evidence="3" id="KW-0479">Metal-binding</keyword>
<dbReference type="Pfam" id="PF22456">
    <property type="entry name" value="PqqF-like_C_4"/>
    <property type="match status" value="1"/>
</dbReference>
<protein>
    <recommendedName>
        <fullName evidence="13">Peptidase M16 N-terminal domain-containing protein</fullName>
    </recommendedName>
</protein>
<dbReference type="Pfam" id="PF00675">
    <property type="entry name" value="Peptidase_M16"/>
    <property type="match status" value="1"/>
</dbReference>
<comment type="similarity">
    <text evidence="1">Belongs to the peptidase M16 family.</text>
</comment>
<evidence type="ECO:0000256" key="2">
    <source>
        <dbReference type="ARBA" id="ARBA00022670"/>
    </source>
</evidence>